<name>A0AAQ4F7N5_AMBAM</name>
<dbReference type="InterPro" id="IPR008753">
    <property type="entry name" value="Peptidase_M13_N"/>
</dbReference>
<comment type="caution">
    <text evidence="3">The sequence shown here is derived from an EMBL/GenBank/DDBJ whole genome shotgun (WGS) entry which is preliminary data.</text>
</comment>
<evidence type="ECO:0000259" key="2">
    <source>
        <dbReference type="Pfam" id="PF05649"/>
    </source>
</evidence>
<gene>
    <name evidence="3" type="ORF">V5799_015568</name>
</gene>
<evidence type="ECO:0000256" key="1">
    <source>
        <dbReference type="ARBA" id="ARBA00007357"/>
    </source>
</evidence>
<keyword evidence="4" id="KW-1185">Reference proteome</keyword>
<organism evidence="3 4">
    <name type="scientific">Amblyomma americanum</name>
    <name type="common">Lone star tick</name>
    <dbReference type="NCBI Taxonomy" id="6943"/>
    <lineage>
        <taxon>Eukaryota</taxon>
        <taxon>Metazoa</taxon>
        <taxon>Ecdysozoa</taxon>
        <taxon>Arthropoda</taxon>
        <taxon>Chelicerata</taxon>
        <taxon>Arachnida</taxon>
        <taxon>Acari</taxon>
        <taxon>Parasitiformes</taxon>
        <taxon>Ixodida</taxon>
        <taxon>Ixodoidea</taxon>
        <taxon>Ixodidae</taxon>
        <taxon>Amblyomminae</taxon>
        <taxon>Amblyomma</taxon>
    </lineage>
</organism>
<proteinExistence type="inferred from homology"/>
<dbReference type="Proteomes" id="UP001321473">
    <property type="component" value="Unassembled WGS sequence"/>
</dbReference>
<dbReference type="PROSITE" id="PS51885">
    <property type="entry name" value="NEPRILYSIN"/>
    <property type="match status" value="1"/>
</dbReference>
<dbReference type="Pfam" id="PF05649">
    <property type="entry name" value="Peptidase_M13_N"/>
    <property type="match status" value="1"/>
</dbReference>
<evidence type="ECO:0000313" key="3">
    <source>
        <dbReference type="EMBL" id="KAK8783089.1"/>
    </source>
</evidence>
<comment type="similarity">
    <text evidence="1">Belongs to the peptidase M13 family.</text>
</comment>
<sequence length="207" mass="23953">MLFCDTKQCEYEGLVKFVEYVEYTLTLNMKANLLVGALYFGSRTSDKKQDKTARFLNASVDWALNPCDDFYKFACSRWKGRHHVPSHRDERSLFTVLRRALDMDVLGQVNRLGVAPVSRLLERHGLSGWPASLPRSLPEPALLVGELTRRLRLQPLFTTTVSVHPKDVTRRMVHVKKKYALFNDRLLEAVRKARWIHAKSSQVIQQR</sequence>
<dbReference type="Gene3D" id="3.40.390.10">
    <property type="entry name" value="Collagenase (Catalytic Domain)"/>
    <property type="match status" value="1"/>
</dbReference>
<dbReference type="Gene3D" id="1.10.1380.10">
    <property type="entry name" value="Neutral endopeptidase , domain2"/>
    <property type="match status" value="1"/>
</dbReference>
<dbReference type="InterPro" id="IPR000718">
    <property type="entry name" value="Peptidase_M13"/>
</dbReference>
<evidence type="ECO:0000313" key="4">
    <source>
        <dbReference type="Proteomes" id="UP001321473"/>
    </source>
</evidence>
<dbReference type="SUPFAM" id="SSF55486">
    <property type="entry name" value="Metalloproteases ('zincins'), catalytic domain"/>
    <property type="match status" value="1"/>
</dbReference>
<dbReference type="GO" id="GO:0006508">
    <property type="term" value="P:proteolysis"/>
    <property type="evidence" value="ECO:0007669"/>
    <property type="project" value="InterPro"/>
</dbReference>
<accession>A0AAQ4F7N5</accession>
<feature type="non-terminal residue" evidence="3">
    <location>
        <position position="207"/>
    </location>
</feature>
<dbReference type="AlphaFoldDB" id="A0AAQ4F7N5"/>
<dbReference type="GO" id="GO:0004222">
    <property type="term" value="F:metalloendopeptidase activity"/>
    <property type="evidence" value="ECO:0007669"/>
    <property type="project" value="InterPro"/>
</dbReference>
<dbReference type="InterPro" id="IPR024079">
    <property type="entry name" value="MetalloPept_cat_dom_sf"/>
</dbReference>
<protein>
    <recommendedName>
        <fullName evidence="2">Peptidase M13 N-terminal domain-containing protein</fullName>
    </recommendedName>
</protein>
<dbReference type="EMBL" id="JARKHS020005894">
    <property type="protein sequence ID" value="KAK8783089.1"/>
    <property type="molecule type" value="Genomic_DNA"/>
</dbReference>
<dbReference type="InterPro" id="IPR042089">
    <property type="entry name" value="Peptidase_M13_dom_2"/>
</dbReference>
<reference evidence="3 4" key="1">
    <citation type="journal article" date="2023" name="Arcadia Sci">
        <title>De novo assembly of a long-read Amblyomma americanum tick genome.</title>
        <authorList>
            <person name="Chou S."/>
            <person name="Poskanzer K.E."/>
            <person name="Rollins M."/>
            <person name="Thuy-Boun P.S."/>
        </authorList>
    </citation>
    <scope>NUCLEOTIDE SEQUENCE [LARGE SCALE GENOMIC DNA]</scope>
    <source>
        <strain evidence="3">F_SG_1</strain>
        <tissue evidence="3">Salivary glands</tissue>
    </source>
</reference>
<feature type="domain" description="Peptidase M13 N-terminal" evidence="2">
    <location>
        <begin position="66"/>
        <end position="104"/>
    </location>
</feature>